<name>A0A5M3PPP4_9GAMM</name>
<accession>A0A5M3PPP4</accession>
<evidence type="ECO:0000313" key="2">
    <source>
        <dbReference type="Proteomes" id="UP000340077"/>
    </source>
</evidence>
<dbReference type="InterPro" id="IPR023606">
    <property type="entry name" value="CoA-Trfase_III_dom_1_sf"/>
</dbReference>
<dbReference type="Pfam" id="PF02515">
    <property type="entry name" value="CoA_transf_3"/>
    <property type="match status" value="1"/>
</dbReference>
<dbReference type="InterPro" id="IPR003673">
    <property type="entry name" value="CoA-Trfase_fam_III"/>
</dbReference>
<dbReference type="PANTHER" id="PTHR48228:SF5">
    <property type="entry name" value="ALPHA-METHYLACYL-COA RACEMASE"/>
    <property type="match status" value="1"/>
</dbReference>
<dbReference type="Gene3D" id="3.30.1540.10">
    <property type="entry name" value="formyl-coa transferase, domain 3"/>
    <property type="match status" value="1"/>
</dbReference>
<dbReference type="InterPro" id="IPR044855">
    <property type="entry name" value="CoA-Trfase_III_dom3_sf"/>
</dbReference>
<protein>
    <submittedName>
        <fullName evidence="1">Putative fatty-acid-CoA racemase Far</fullName>
    </submittedName>
</protein>
<dbReference type="GO" id="GO:0003824">
    <property type="term" value="F:catalytic activity"/>
    <property type="evidence" value="ECO:0007669"/>
    <property type="project" value="InterPro"/>
</dbReference>
<proteinExistence type="predicted"/>
<dbReference type="RefSeq" id="WP_083231873.1">
    <property type="nucleotide sequence ID" value="NZ_BGZH01000002.1"/>
</dbReference>
<dbReference type="SUPFAM" id="SSF89796">
    <property type="entry name" value="CoA-transferase family III (CaiB/BaiF)"/>
    <property type="match status" value="1"/>
</dbReference>
<dbReference type="PANTHER" id="PTHR48228">
    <property type="entry name" value="SUCCINYL-COA--D-CITRAMALATE COA-TRANSFERASE"/>
    <property type="match status" value="1"/>
</dbReference>
<organism evidence="1 2">
    <name type="scientific">Marinobacter salsuginis</name>
    <dbReference type="NCBI Taxonomy" id="418719"/>
    <lineage>
        <taxon>Bacteria</taxon>
        <taxon>Pseudomonadati</taxon>
        <taxon>Pseudomonadota</taxon>
        <taxon>Gammaproteobacteria</taxon>
        <taxon>Pseudomonadales</taxon>
        <taxon>Marinobacteraceae</taxon>
        <taxon>Marinobacter</taxon>
    </lineage>
</organism>
<reference evidence="1 2" key="1">
    <citation type="journal article" date="2019" name="J. Gen. Appl. Microbiol.">
        <title>Aerobic degradation of cis-dichloroethene by the marine bacterium Marinobacter salsuginis strain 5N-3.</title>
        <authorList>
            <person name="Inoue Y."/>
            <person name="Fukunaga Y."/>
            <person name="Katsumata H."/>
            <person name="Ohji S."/>
            <person name="Hosoyama A."/>
            <person name="Mori K."/>
            <person name="Ando K."/>
        </authorList>
    </citation>
    <scope>NUCLEOTIDE SEQUENCE [LARGE SCALE GENOMIC DNA]</scope>
    <source>
        <strain evidence="1 2">5N-3</strain>
    </source>
</reference>
<dbReference type="InterPro" id="IPR050509">
    <property type="entry name" value="CoA-transferase_III"/>
</dbReference>
<sequence>MTEQNSILKGTRVLDLTRLAPGPYGSMLLADMGAEVIVIGGGRSGLPIDSYRRGKRFISLDLKSQEGLEAFRLLVADADVLMEGFRPGVMRRLGLDYDSLRQYNPRLVYCSLTGYGQDGPLAQEAGHDINYVGLSGALGAMGPVEGPPALPLNIIADFAAGGLYAAYSILGALLERERSGLGQFLDVAMVDGCLSLMMMHYQDWGKAVLPSRGKGLLTGEAPFYRCYVCSDSKYLAVGALESAFFTNLWRGLNLEQPVPDHMDPDTWPAMTKQFERIFAGRSRDHWVEHFRGLDACVSPVLAPDEVFKHSHVQARFPGSDTYTIPAIPRYSRTPTMPGVTDGTDISHTVLREIGLSEVKINKAVPETSNVTGLVWPPVKPIQR</sequence>
<gene>
    <name evidence="1" type="ORF">MS5N3_23260</name>
</gene>
<dbReference type="EMBL" id="BGZH01000002">
    <property type="protein sequence ID" value="GBO84875.1"/>
    <property type="molecule type" value="Genomic_DNA"/>
</dbReference>
<dbReference type="Proteomes" id="UP000340077">
    <property type="component" value="Unassembled WGS sequence"/>
</dbReference>
<dbReference type="Gene3D" id="3.40.50.10540">
    <property type="entry name" value="Crotonobetainyl-coa:carnitine coa-transferase, domain 1"/>
    <property type="match status" value="1"/>
</dbReference>
<comment type="caution">
    <text evidence="1">The sequence shown here is derived from an EMBL/GenBank/DDBJ whole genome shotgun (WGS) entry which is preliminary data.</text>
</comment>
<evidence type="ECO:0000313" key="1">
    <source>
        <dbReference type="EMBL" id="GBO84875.1"/>
    </source>
</evidence>
<dbReference type="AlphaFoldDB" id="A0A5M3PPP4"/>
<keyword evidence="2" id="KW-1185">Reference proteome</keyword>